<feature type="domain" description="HAMP" evidence="6">
    <location>
        <begin position="277"/>
        <end position="312"/>
    </location>
</feature>
<dbReference type="InterPro" id="IPR051310">
    <property type="entry name" value="MCP_chemotaxis"/>
</dbReference>
<dbReference type="GO" id="GO:0007165">
    <property type="term" value="P:signal transduction"/>
    <property type="evidence" value="ECO:0007669"/>
    <property type="project" value="UniProtKB-KW"/>
</dbReference>
<dbReference type="EMBL" id="PDYF01000011">
    <property type="protein sequence ID" value="PHU35175.1"/>
    <property type="molecule type" value="Genomic_DNA"/>
</dbReference>
<comment type="caution">
    <text evidence="7">The sequence shown here is derived from an EMBL/GenBank/DDBJ whole genome shotgun (WGS) entry which is preliminary data.</text>
</comment>
<feature type="transmembrane region" description="Helical" evidence="4">
    <location>
        <begin position="49"/>
        <end position="67"/>
    </location>
</feature>
<dbReference type="Pfam" id="PF00015">
    <property type="entry name" value="MCPsignal"/>
    <property type="match status" value="1"/>
</dbReference>
<dbReference type="GO" id="GO:0004888">
    <property type="term" value="F:transmembrane signaling receptor activity"/>
    <property type="evidence" value="ECO:0007669"/>
    <property type="project" value="TreeGrafter"/>
</dbReference>
<dbReference type="InterPro" id="IPR003660">
    <property type="entry name" value="HAMP_dom"/>
</dbReference>
<feature type="transmembrane region" description="Helical" evidence="4">
    <location>
        <begin position="230"/>
        <end position="254"/>
    </location>
</feature>
<evidence type="ECO:0000256" key="3">
    <source>
        <dbReference type="PROSITE-ProRule" id="PRU00284"/>
    </source>
</evidence>
<evidence type="ECO:0000256" key="2">
    <source>
        <dbReference type="ARBA" id="ARBA00029447"/>
    </source>
</evidence>
<dbReference type="PROSITE" id="PS50111">
    <property type="entry name" value="CHEMOTAXIS_TRANSDUC_2"/>
    <property type="match status" value="1"/>
</dbReference>
<evidence type="ECO:0000256" key="4">
    <source>
        <dbReference type="SAM" id="Phobius"/>
    </source>
</evidence>
<accession>A0A2G3DWD2</accession>
<dbReference type="GO" id="GO:0006935">
    <property type="term" value="P:chemotaxis"/>
    <property type="evidence" value="ECO:0007669"/>
    <property type="project" value="UniProtKB-KW"/>
</dbReference>
<dbReference type="RefSeq" id="WP_099391932.1">
    <property type="nucleotide sequence ID" value="NZ_PDYF01000011.1"/>
</dbReference>
<name>A0A2G3DWD2_9FIRM</name>
<evidence type="ECO:0000259" key="5">
    <source>
        <dbReference type="PROSITE" id="PS50111"/>
    </source>
</evidence>
<dbReference type="PROSITE" id="PS50885">
    <property type="entry name" value="HAMP"/>
    <property type="match status" value="1"/>
</dbReference>
<keyword evidence="4" id="KW-0812">Transmembrane</keyword>
<feature type="domain" description="Methyl-accepting transducer" evidence="5">
    <location>
        <begin position="317"/>
        <end position="575"/>
    </location>
</feature>
<keyword evidence="4" id="KW-0472">Membrane</keyword>
<dbReference type="InterPro" id="IPR004089">
    <property type="entry name" value="MCPsignal_dom"/>
</dbReference>
<gene>
    <name evidence="7" type="ORF">CSX01_07550</name>
</gene>
<dbReference type="SMART" id="SM00283">
    <property type="entry name" value="MA"/>
    <property type="match status" value="1"/>
</dbReference>
<sequence length="619" mass="67097">MAKKEKKEEFINKIEGNLSEEQKENIKAVANVVKKNKGNFFQTISFQNGLIYGLIIIAFLIFAYIWYSGMTNVVSVASGGSVAETDLLYEMSVLKTDAIHMTAEINRYMGSLEGGQSASASDFAMFDSYNEEMLQKLEYVAGNEMLQVQCATGMEDTAALNDAVKAYSEYAIQMRDNIIAGDIMGAVQLIGGDYGVSIDTMNAALAKCDEDILWMGHNFAPYLEAQKQQAIVRAFIVLGFVLAFVVVGFIISFVRINKVILNISYELQAFINNINKGKGDLTTRINTKTKTELALITDCINQFIATLQGIIKDVKDGSNVLSNSSDSVMAKIQSASDNVTNTSAAMEELAASMENVASTTGTLTDNLEAVREATKAIDAEAIEGAEKANQIKDEADLIKREANSKKESTGAKMEELAKVLEESVKESEQVNQIGDLTNEILDIASQTNLLALNASIEAARAGEAGKGFAVVADEISSLAANSRDTAGNIQEISSRVTAAVKTLSDNAIQVIDFINENVLLDYDSFVETGVKYENTATMIDEMLVNFRDRADNLNTVMNEMATRIETISSSVSESSDAINLSASAATEIVGEIQGINNAMDQNNDVTKQLNASTQKFEIV</sequence>
<dbReference type="AlphaFoldDB" id="A0A2G3DWD2"/>
<keyword evidence="3" id="KW-0807">Transducer</keyword>
<proteinExistence type="inferred from homology"/>
<evidence type="ECO:0000313" key="7">
    <source>
        <dbReference type="EMBL" id="PHU35175.1"/>
    </source>
</evidence>
<evidence type="ECO:0000256" key="1">
    <source>
        <dbReference type="ARBA" id="ARBA00022500"/>
    </source>
</evidence>
<dbReference type="PANTHER" id="PTHR43531">
    <property type="entry name" value="PROTEIN ICFG"/>
    <property type="match status" value="1"/>
</dbReference>
<keyword evidence="1" id="KW-0145">Chemotaxis</keyword>
<dbReference type="Proteomes" id="UP000225889">
    <property type="component" value="Unassembled WGS sequence"/>
</dbReference>
<keyword evidence="4" id="KW-1133">Transmembrane helix</keyword>
<dbReference type="GO" id="GO:0005886">
    <property type="term" value="C:plasma membrane"/>
    <property type="evidence" value="ECO:0007669"/>
    <property type="project" value="TreeGrafter"/>
</dbReference>
<evidence type="ECO:0000313" key="8">
    <source>
        <dbReference type="Proteomes" id="UP000225889"/>
    </source>
</evidence>
<evidence type="ECO:0000259" key="6">
    <source>
        <dbReference type="PROSITE" id="PS50885"/>
    </source>
</evidence>
<dbReference type="SUPFAM" id="SSF58104">
    <property type="entry name" value="Methyl-accepting chemotaxis protein (MCP) signaling domain"/>
    <property type="match status" value="1"/>
</dbReference>
<organism evidence="7 8">
    <name type="scientific">Pseudobutyrivibrio ruminis</name>
    <dbReference type="NCBI Taxonomy" id="46206"/>
    <lineage>
        <taxon>Bacteria</taxon>
        <taxon>Bacillati</taxon>
        <taxon>Bacillota</taxon>
        <taxon>Clostridia</taxon>
        <taxon>Lachnospirales</taxon>
        <taxon>Lachnospiraceae</taxon>
        <taxon>Pseudobutyrivibrio</taxon>
    </lineage>
</organism>
<comment type="similarity">
    <text evidence="2">Belongs to the methyl-accepting chemotaxis (MCP) protein family.</text>
</comment>
<dbReference type="PANTHER" id="PTHR43531:SF11">
    <property type="entry name" value="METHYL-ACCEPTING CHEMOTAXIS PROTEIN 3"/>
    <property type="match status" value="1"/>
</dbReference>
<dbReference type="Gene3D" id="1.10.287.950">
    <property type="entry name" value="Methyl-accepting chemotaxis protein"/>
    <property type="match status" value="1"/>
</dbReference>
<evidence type="ECO:0008006" key="9">
    <source>
        <dbReference type="Google" id="ProtNLM"/>
    </source>
</evidence>
<protein>
    <recommendedName>
        <fullName evidence="9">Methyl-accepting chemotaxis protein</fullName>
    </recommendedName>
</protein>
<reference evidence="7 8" key="1">
    <citation type="submission" date="2017-10" db="EMBL/GenBank/DDBJ databases">
        <title>Resolving the taxonomy of Roseburia spp., Eubacterium rectale and Agathobacter spp. through phylogenomic analysis.</title>
        <authorList>
            <person name="Sheridan P.O."/>
            <person name="Walker A.W."/>
            <person name="Duncan S.H."/>
            <person name="Scott K.P."/>
            <person name="Toole P.W.O."/>
            <person name="Luis P."/>
            <person name="Flint H.J."/>
        </authorList>
    </citation>
    <scope>NUCLEOTIDE SEQUENCE [LARGE SCALE GENOMIC DNA]</scope>
    <source>
        <strain evidence="7 8">JK626</strain>
    </source>
</reference>
<reference evidence="7 8" key="2">
    <citation type="submission" date="2017-10" db="EMBL/GenBank/DDBJ databases">
        <authorList>
            <person name="Banno H."/>
            <person name="Chua N.-H."/>
        </authorList>
    </citation>
    <scope>NUCLEOTIDE SEQUENCE [LARGE SCALE GENOMIC DNA]</scope>
    <source>
        <strain evidence="7 8">JK626</strain>
    </source>
</reference>